<dbReference type="Proteomes" id="UP000006753">
    <property type="component" value="Unassembled WGS sequence"/>
</dbReference>
<dbReference type="AlphaFoldDB" id="K1WLN2"/>
<protein>
    <submittedName>
        <fullName evidence="4">Putative glutathione s-transferase</fullName>
    </submittedName>
</protein>
<dbReference type="SFLD" id="SFLDS00019">
    <property type="entry name" value="Glutathione_Transferase_(cytos"/>
    <property type="match status" value="1"/>
</dbReference>
<dbReference type="InParanoid" id="K1WLN2"/>
<keyword evidence="5" id="KW-1185">Reference proteome</keyword>
<dbReference type="InterPro" id="IPR004045">
    <property type="entry name" value="Glutathione_S-Trfase_N"/>
</dbReference>
<evidence type="ECO:0000256" key="1">
    <source>
        <dbReference type="ARBA" id="ARBA00007409"/>
    </source>
</evidence>
<dbReference type="GO" id="GO:0016740">
    <property type="term" value="F:transferase activity"/>
    <property type="evidence" value="ECO:0007669"/>
    <property type="project" value="UniProtKB-KW"/>
</dbReference>
<proteinExistence type="inferred from homology"/>
<dbReference type="EMBL" id="JH921448">
    <property type="protein sequence ID" value="EKD13771.1"/>
    <property type="molecule type" value="Genomic_DNA"/>
</dbReference>
<dbReference type="HOGENOM" id="CLU_043411_0_0_1"/>
<name>K1WLN2_MARBU</name>
<dbReference type="STRING" id="1072389.K1WLN2"/>
<dbReference type="InterPro" id="IPR036249">
    <property type="entry name" value="Thioredoxin-like_sf"/>
</dbReference>
<dbReference type="SUPFAM" id="SSF47616">
    <property type="entry name" value="GST C-terminal domain-like"/>
    <property type="match status" value="1"/>
</dbReference>
<dbReference type="Gene3D" id="1.20.1050.10">
    <property type="match status" value="1"/>
</dbReference>
<organism evidence="4 5">
    <name type="scientific">Marssonina brunnea f. sp. multigermtubi (strain MB_m1)</name>
    <name type="common">Marssonina leaf spot fungus</name>
    <dbReference type="NCBI Taxonomy" id="1072389"/>
    <lineage>
        <taxon>Eukaryota</taxon>
        <taxon>Fungi</taxon>
        <taxon>Dikarya</taxon>
        <taxon>Ascomycota</taxon>
        <taxon>Pezizomycotina</taxon>
        <taxon>Leotiomycetes</taxon>
        <taxon>Helotiales</taxon>
        <taxon>Drepanopezizaceae</taxon>
        <taxon>Drepanopeziza</taxon>
    </lineage>
</organism>
<dbReference type="OrthoDB" id="412788at2759"/>
<dbReference type="PROSITE" id="PS50404">
    <property type="entry name" value="GST_NTER"/>
    <property type="match status" value="1"/>
</dbReference>
<dbReference type="SUPFAM" id="SSF52833">
    <property type="entry name" value="Thioredoxin-like"/>
    <property type="match status" value="1"/>
</dbReference>
<dbReference type="Pfam" id="PF13409">
    <property type="entry name" value="GST_N_2"/>
    <property type="match status" value="1"/>
</dbReference>
<feature type="domain" description="GST C-terminal" evidence="3">
    <location>
        <begin position="88"/>
        <end position="218"/>
    </location>
</feature>
<comment type="similarity">
    <text evidence="1">Belongs to the GST superfamily.</text>
</comment>
<evidence type="ECO:0000313" key="5">
    <source>
        <dbReference type="Proteomes" id="UP000006753"/>
    </source>
</evidence>
<dbReference type="KEGG" id="mbe:MBM_07972"/>
<dbReference type="Gene3D" id="3.40.30.10">
    <property type="entry name" value="Glutaredoxin"/>
    <property type="match status" value="1"/>
</dbReference>
<dbReference type="InterPro" id="IPR004046">
    <property type="entry name" value="GST_C"/>
</dbReference>
<dbReference type="SFLD" id="SFLDG00358">
    <property type="entry name" value="Main_(cytGST)"/>
    <property type="match status" value="1"/>
</dbReference>
<dbReference type="PROSITE" id="PS50405">
    <property type="entry name" value="GST_CTER"/>
    <property type="match status" value="1"/>
</dbReference>
<evidence type="ECO:0000259" key="2">
    <source>
        <dbReference type="PROSITE" id="PS50404"/>
    </source>
</evidence>
<sequence>MLQVYLDPRTVNSRKVLAGLDLLGTPFELNFVKFFTMEHKDPEYLEINPNGAVPSASDGSGFNITGSNAILQYAADFPNSNSTYSPKDLRVRADVNKWLLCEASVWFPSCYVHLVEYVVKQLLKSEVQQSIINNEAPKWNKLAGVLDAQLAKTGWLAGDELTIADIAVAAPMHLWKASRLPVEKYGNLQRWMEAVEKLPCWVKTQGAVEKALLPDPRTVRANLNRMSDVENPTEIYFYEPKRSSEVEEITNVSSIHDEAFFELYLQCRNRNGENYLGPASKQMTSRTRRMTMFIILITNETEMDERAQFLGHSAFDNPTSEPDARTRQSIEIGTIALL</sequence>
<dbReference type="eggNOG" id="KOG0867">
    <property type="taxonomic scope" value="Eukaryota"/>
</dbReference>
<dbReference type="PANTHER" id="PTHR44051:SF8">
    <property type="entry name" value="GLUTATHIONE S-TRANSFERASE GSTA"/>
    <property type="match status" value="1"/>
</dbReference>
<dbReference type="InterPro" id="IPR010987">
    <property type="entry name" value="Glutathione-S-Trfase_C-like"/>
</dbReference>
<gene>
    <name evidence="4" type="ORF">MBM_07972</name>
</gene>
<accession>K1WLN2</accession>
<reference evidence="4 5" key="1">
    <citation type="journal article" date="2012" name="BMC Genomics">
        <title>Sequencing the genome of Marssonina brunnea reveals fungus-poplar co-evolution.</title>
        <authorList>
            <person name="Zhu S."/>
            <person name="Cao Y.-Z."/>
            <person name="Jiang C."/>
            <person name="Tan B.-Y."/>
            <person name="Wang Z."/>
            <person name="Feng S."/>
            <person name="Zhang L."/>
            <person name="Su X.-H."/>
            <person name="Brejova B."/>
            <person name="Vinar T."/>
            <person name="Xu M."/>
            <person name="Wang M.-X."/>
            <person name="Zhang S.-G."/>
            <person name="Huang M.-R."/>
            <person name="Wu R."/>
            <person name="Zhou Y."/>
        </authorList>
    </citation>
    <scope>NUCLEOTIDE SEQUENCE [LARGE SCALE GENOMIC DNA]</scope>
    <source>
        <strain evidence="4 5">MB_m1</strain>
    </source>
</reference>
<dbReference type="PANTHER" id="PTHR44051">
    <property type="entry name" value="GLUTATHIONE S-TRANSFERASE-RELATED"/>
    <property type="match status" value="1"/>
</dbReference>
<feature type="domain" description="GST N-terminal" evidence="2">
    <location>
        <begin position="1"/>
        <end position="82"/>
    </location>
</feature>
<keyword evidence="4" id="KW-0808">Transferase</keyword>
<dbReference type="InterPro" id="IPR040079">
    <property type="entry name" value="Glutathione_S-Trfase"/>
</dbReference>
<evidence type="ECO:0000259" key="3">
    <source>
        <dbReference type="PROSITE" id="PS50405"/>
    </source>
</evidence>
<evidence type="ECO:0000313" key="4">
    <source>
        <dbReference type="EMBL" id="EKD13771.1"/>
    </source>
</evidence>
<dbReference type="InterPro" id="IPR036282">
    <property type="entry name" value="Glutathione-S-Trfase_C_sf"/>
</dbReference>
<dbReference type="Pfam" id="PF00043">
    <property type="entry name" value="GST_C"/>
    <property type="match status" value="1"/>
</dbReference>
<dbReference type="OMA" id="DLYNFPM"/>